<proteinExistence type="predicted"/>
<gene>
    <name evidence="1" type="ORF">VF08_33020</name>
</gene>
<evidence type="ECO:0000313" key="1">
    <source>
        <dbReference type="EMBL" id="PHJ94850.1"/>
    </source>
</evidence>
<accession>A0A9Q5Z5Q4</accession>
<dbReference type="AlphaFoldDB" id="A0A9Q5Z5Q4"/>
<reference evidence="1 2" key="1">
    <citation type="submission" date="2015-02" db="EMBL/GenBank/DDBJ databases">
        <title>Nostoc linckia genome annotation.</title>
        <authorList>
            <person name="Zhou Z."/>
        </authorList>
    </citation>
    <scope>NUCLEOTIDE SEQUENCE [LARGE SCALE GENOMIC DNA]</scope>
    <source>
        <strain evidence="2">z8</strain>
    </source>
</reference>
<dbReference type="Proteomes" id="UP000222310">
    <property type="component" value="Unassembled WGS sequence"/>
</dbReference>
<comment type="caution">
    <text evidence="1">The sequence shown here is derived from an EMBL/GenBank/DDBJ whole genome shotgun (WGS) entry which is preliminary data.</text>
</comment>
<dbReference type="EMBL" id="LAHD01000155">
    <property type="protein sequence ID" value="PHJ94850.1"/>
    <property type="molecule type" value="Genomic_DNA"/>
</dbReference>
<name>A0A9Q5Z5Q4_NOSLI</name>
<evidence type="ECO:0000313" key="2">
    <source>
        <dbReference type="Proteomes" id="UP000222310"/>
    </source>
</evidence>
<organism evidence="1 2">
    <name type="scientific">Nostoc linckia z8</name>
    <dbReference type="NCBI Taxonomy" id="1628746"/>
    <lineage>
        <taxon>Bacteria</taxon>
        <taxon>Bacillati</taxon>
        <taxon>Cyanobacteriota</taxon>
        <taxon>Cyanophyceae</taxon>
        <taxon>Nostocales</taxon>
        <taxon>Nostocaceae</taxon>
        <taxon>Nostoc</taxon>
    </lineage>
</organism>
<protein>
    <submittedName>
        <fullName evidence="1">Uncharacterized protein</fullName>
    </submittedName>
</protein>
<sequence length="69" mass="7820">MTDAGFLTTSFEVWLLRQGKRLKGKGKREKGKGINLIFPLFPMPNAQCPMPHALYPSQQSTSFDFISFL</sequence>